<comment type="subcellular location">
    <subcellularLocation>
        <location evidence="1">Cell membrane</location>
        <topology evidence="1">Multi-pass membrane protein</topology>
    </subcellularLocation>
</comment>
<feature type="transmembrane region" description="Helical" evidence="8">
    <location>
        <begin position="253"/>
        <end position="272"/>
    </location>
</feature>
<keyword evidence="10" id="KW-1185">Reference proteome</keyword>
<evidence type="ECO:0000313" key="9">
    <source>
        <dbReference type="EMBL" id="NVK77816.1"/>
    </source>
</evidence>
<dbReference type="PANTHER" id="PTHR23513:SF11">
    <property type="entry name" value="STAPHYLOFERRIN A TRANSPORTER"/>
    <property type="match status" value="1"/>
</dbReference>
<dbReference type="EMBL" id="JABBXF010000016">
    <property type="protein sequence ID" value="NVK77816.1"/>
    <property type="molecule type" value="Genomic_DNA"/>
</dbReference>
<dbReference type="AlphaFoldDB" id="A0A7Y7B394"/>
<dbReference type="Proteomes" id="UP000587462">
    <property type="component" value="Unassembled WGS sequence"/>
</dbReference>
<feature type="transmembrane region" description="Helical" evidence="8">
    <location>
        <begin position="284"/>
        <end position="305"/>
    </location>
</feature>
<feature type="transmembrane region" description="Helical" evidence="8">
    <location>
        <begin position="373"/>
        <end position="392"/>
    </location>
</feature>
<dbReference type="CDD" id="cd06173">
    <property type="entry name" value="MFS_MefA_like"/>
    <property type="match status" value="1"/>
</dbReference>
<feature type="transmembrane region" description="Helical" evidence="8">
    <location>
        <begin position="311"/>
        <end position="329"/>
    </location>
</feature>
<feature type="transmembrane region" description="Helical" evidence="8">
    <location>
        <begin position="102"/>
        <end position="120"/>
    </location>
</feature>
<feature type="region of interest" description="Disordered" evidence="7">
    <location>
        <begin position="395"/>
        <end position="418"/>
    </location>
</feature>
<dbReference type="Gene3D" id="1.20.1250.20">
    <property type="entry name" value="MFS general substrate transporter like domains"/>
    <property type="match status" value="1"/>
</dbReference>
<feature type="transmembrane region" description="Helical" evidence="8">
    <location>
        <begin position="222"/>
        <end position="247"/>
    </location>
</feature>
<sequence length="418" mass="43179">MDYVRLLRMRPVLVLWLARSLSVLGDHLYAVAVIWSVYASTGSASLMGLVATLESLPYVLLGTAGRRLVSRCASYRALSRVDAARAALVLALPFAWTPDGRGVAVLLVGVFVLGILGALFDPNLEALLPGLAGPERVQPVTGLFDLTSRIARISGRAGAGLLLLMVSKLQLFAFDGAAFAVSSAALGWLARRHATLPQHRLPQQRPCPPVRAWPLLRDHPRIGVAIAVHGLVPFCSAATTVAMPALLATRFGAGAGAYGLVTAALGVGALIGNPVAGNRRSGGWQAVCCCAWVIEGLATVCMGFVGRVSALEALSLVMGLAAPLGTVTLRTRLARFPAAERLRLMAVEHTAARSGAVASTLLVPMVADVSVRGAFGMAGAVVAAAAVGGYFCPTPPSPGAGAPPRTPDRAVPGGTSQR</sequence>
<evidence type="ECO:0000256" key="8">
    <source>
        <dbReference type="SAM" id="Phobius"/>
    </source>
</evidence>
<dbReference type="PRINTS" id="PR01988">
    <property type="entry name" value="EXPORTERBACE"/>
</dbReference>
<keyword evidence="5 8" id="KW-1133">Transmembrane helix</keyword>
<reference evidence="9 10" key="1">
    <citation type="submission" date="2020-04" db="EMBL/GenBank/DDBJ databases">
        <title>Draft Genome Sequence of Streptomyces morookaense DSM 40503, an 8-azaguanine-producing strain.</title>
        <authorList>
            <person name="Qi J."/>
            <person name="Gao J.-M."/>
        </authorList>
    </citation>
    <scope>NUCLEOTIDE SEQUENCE [LARGE SCALE GENOMIC DNA]</scope>
    <source>
        <strain evidence="9 10">DSM 40503</strain>
    </source>
</reference>
<keyword evidence="4 8" id="KW-0812">Transmembrane</keyword>
<organism evidence="9 10">
    <name type="scientific">Streptomyces morookaense</name>
    <name type="common">Streptoverticillium morookaense</name>
    <dbReference type="NCBI Taxonomy" id="1970"/>
    <lineage>
        <taxon>Bacteria</taxon>
        <taxon>Bacillati</taxon>
        <taxon>Actinomycetota</taxon>
        <taxon>Actinomycetes</taxon>
        <taxon>Kitasatosporales</taxon>
        <taxon>Streptomycetaceae</taxon>
        <taxon>Streptomyces</taxon>
    </lineage>
</organism>
<feature type="transmembrane region" description="Helical" evidence="8">
    <location>
        <begin position="44"/>
        <end position="61"/>
    </location>
</feature>
<feature type="transmembrane region" description="Helical" evidence="8">
    <location>
        <begin position="171"/>
        <end position="190"/>
    </location>
</feature>
<name>A0A7Y7B394_STRMO</name>
<dbReference type="RefSeq" id="WP_171079604.1">
    <property type="nucleotide sequence ID" value="NZ_BNBU01000003.1"/>
</dbReference>
<keyword evidence="2" id="KW-0813">Transport</keyword>
<evidence type="ECO:0000256" key="2">
    <source>
        <dbReference type="ARBA" id="ARBA00022448"/>
    </source>
</evidence>
<dbReference type="InterPro" id="IPR010290">
    <property type="entry name" value="TM_effector"/>
</dbReference>
<evidence type="ECO:0000313" key="10">
    <source>
        <dbReference type="Proteomes" id="UP000587462"/>
    </source>
</evidence>
<evidence type="ECO:0000256" key="1">
    <source>
        <dbReference type="ARBA" id="ARBA00004651"/>
    </source>
</evidence>
<dbReference type="GO" id="GO:0005886">
    <property type="term" value="C:plasma membrane"/>
    <property type="evidence" value="ECO:0007669"/>
    <property type="project" value="UniProtKB-SubCell"/>
</dbReference>
<accession>A0A7Y7B394</accession>
<proteinExistence type="predicted"/>
<comment type="caution">
    <text evidence="9">The sequence shown here is derived from an EMBL/GenBank/DDBJ whole genome shotgun (WGS) entry which is preliminary data.</text>
</comment>
<evidence type="ECO:0000256" key="4">
    <source>
        <dbReference type="ARBA" id="ARBA00022692"/>
    </source>
</evidence>
<dbReference type="Pfam" id="PF05977">
    <property type="entry name" value="MFS_3"/>
    <property type="match status" value="1"/>
</dbReference>
<evidence type="ECO:0000256" key="3">
    <source>
        <dbReference type="ARBA" id="ARBA00022475"/>
    </source>
</evidence>
<dbReference type="InterPro" id="IPR036259">
    <property type="entry name" value="MFS_trans_sf"/>
</dbReference>
<feature type="transmembrane region" description="Helical" evidence="8">
    <location>
        <begin position="12"/>
        <end position="38"/>
    </location>
</feature>
<evidence type="ECO:0000256" key="7">
    <source>
        <dbReference type="SAM" id="MobiDB-lite"/>
    </source>
</evidence>
<protein>
    <submittedName>
        <fullName evidence="9">MFS transporter</fullName>
    </submittedName>
</protein>
<dbReference type="SUPFAM" id="SSF103473">
    <property type="entry name" value="MFS general substrate transporter"/>
    <property type="match status" value="1"/>
</dbReference>
<dbReference type="InterPro" id="IPR022324">
    <property type="entry name" value="Bacilysin_exporter_BacE_put"/>
</dbReference>
<keyword evidence="3" id="KW-1003">Cell membrane</keyword>
<gene>
    <name evidence="9" type="ORF">HG542_09075</name>
</gene>
<evidence type="ECO:0000256" key="5">
    <source>
        <dbReference type="ARBA" id="ARBA00022989"/>
    </source>
</evidence>
<keyword evidence="6 8" id="KW-0472">Membrane</keyword>
<evidence type="ECO:0000256" key="6">
    <source>
        <dbReference type="ARBA" id="ARBA00023136"/>
    </source>
</evidence>
<dbReference type="PANTHER" id="PTHR23513">
    <property type="entry name" value="INTEGRAL MEMBRANE EFFLUX PROTEIN-RELATED"/>
    <property type="match status" value="1"/>
</dbReference>